<sequence>MASQATNDIVGKLRERHARELAAVRAVADATQRQAAAATACDVAVAVLAAVRGDAQRAALDLGVTPEEVVAAQQRAPAAEVRAAVARLHRGPGRGGRPRRADGADRAASGPTVAVSVELVGTAADG</sequence>
<dbReference type="Proteomes" id="UP001500620">
    <property type="component" value="Unassembled WGS sequence"/>
</dbReference>
<evidence type="ECO:0000313" key="2">
    <source>
        <dbReference type="EMBL" id="GAA4256498.1"/>
    </source>
</evidence>
<comment type="caution">
    <text evidence="2">The sequence shown here is derived from an EMBL/GenBank/DDBJ whole genome shotgun (WGS) entry which is preliminary data.</text>
</comment>
<reference evidence="3" key="1">
    <citation type="journal article" date="2019" name="Int. J. Syst. Evol. Microbiol.">
        <title>The Global Catalogue of Microorganisms (GCM) 10K type strain sequencing project: providing services to taxonomists for standard genome sequencing and annotation.</title>
        <authorList>
            <consortium name="The Broad Institute Genomics Platform"/>
            <consortium name="The Broad Institute Genome Sequencing Center for Infectious Disease"/>
            <person name="Wu L."/>
            <person name="Ma J."/>
        </authorList>
    </citation>
    <scope>NUCLEOTIDE SEQUENCE [LARGE SCALE GENOMIC DNA]</scope>
    <source>
        <strain evidence="3">JCM 17441</strain>
    </source>
</reference>
<accession>A0ABP8DHZ1</accession>
<evidence type="ECO:0000313" key="3">
    <source>
        <dbReference type="Proteomes" id="UP001500620"/>
    </source>
</evidence>
<evidence type="ECO:0000256" key="1">
    <source>
        <dbReference type="SAM" id="MobiDB-lite"/>
    </source>
</evidence>
<organism evidence="2 3">
    <name type="scientific">Dactylosporangium darangshiense</name>
    <dbReference type="NCBI Taxonomy" id="579108"/>
    <lineage>
        <taxon>Bacteria</taxon>
        <taxon>Bacillati</taxon>
        <taxon>Actinomycetota</taxon>
        <taxon>Actinomycetes</taxon>
        <taxon>Micromonosporales</taxon>
        <taxon>Micromonosporaceae</taxon>
        <taxon>Dactylosporangium</taxon>
    </lineage>
</organism>
<dbReference type="RefSeq" id="WP_345133480.1">
    <property type="nucleotide sequence ID" value="NZ_BAABAT010000024.1"/>
</dbReference>
<keyword evidence="3" id="KW-1185">Reference proteome</keyword>
<feature type="region of interest" description="Disordered" evidence="1">
    <location>
        <begin position="89"/>
        <end position="110"/>
    </location>
</feature>
<protein>
    <submittedName>
        <fullName evidence="2">Uncharacterized protein</fullName>
    </submittedName>
</protein>
<gene>
    <name evidence="2" type="ORF">GCM10022255_069580</name>
</gene>
<feature type="compositionally biased region" description="Basic residues" evidence="1">
    <location>
        <begin position="89"/>
        <end position="98"/>
    </location>
</feature>
<name>A0ABP8DHZ1_9ACTN</name>
<proteinExistence type="predicted"/>
<dbReference type="EMBL" id="BAABAT010000024">
    <property type="protein sequence ID" value="GAA4256498.1"/>
    <property type="molecule type" value="Genomic_DNA"/>
</dbReference>